<feature type="region of interest" description="Disordered" evidence="1">
    <location>
        <begin position="205"/>
        <end position="247"/>
    </location>
</feature>
<evidence type="ECO:0000256" key="1">
    <source>
        <dbReference type="SAM" id="MobiDB-lite"/>
    </source>
</evidence>
<evidence type="ECO:0000259" key="2">
    <source>
        <dbReference type="Pfam" id="PF05018"/>
    </source>
</evidence>
<evidence type="ECO:0000313" key="4">
    <source>
        <dbReference type="Proteomes" id="UP000092666"/>
    </source>
</evidence>
<feature type="compositionally biased region" description="Acidic residues" evidence="1">
    <location>
        <begin position="214"/>
        <end position="223"/>
    </location>
</feature>
<dbReference type="OrthoDB" id="7486196at2759"/>
<gene>
    <name evidence="3" type="ORF">I316_00328</name>
</gene>
<sequence>MSLLSGSIQPPLLTLLSSTSTPSLSPLFTSVVDPSSSDALITSLPDTESATSTESSSSSRKVPHAQPKGCVSHHVMHIQSPDPRKTYIQAGNSVIEHGRWLDKGKGRDDVQLPLGVELHWLGMQVKRLGRRDMSFEVGVVDSRGREGVIRFSSFKKNPTVHPHRAPPLIHLPLQLPSAGPSQLTQWVHIPINLAALIPLFQHLPRPQRHASASESDDGDDDNDNNSNEEGGHKGEEGKDRRKRRKVAELPQGGFGTVSYVRVYANCRIRRIWFSAEGERTIEGMSKSVQDEWALYAADEAA</sequence>
<reference evidence="3 4" key="1">
    <citation type="submission" date="2013-07" db="EMBL/GenBank/DDBJ databases">
        <title>The Genome Sequence of Cryptococcus heveanensis BCC8398.</title>
        <authorList>
            <consortium name="The Broad Institute Genome Sequencing Platform"/>
            <person name="Cuomo C."/>
            <person name="Litvintseva A."/>
            <person name="Chen Y."/>
            <person name="Heitman J."/>
            <person name="Sun S."/>
            <person name="Springer D."/>
            <person name="Dromer F."/>
            <person name="Young S.K."/>
            <person name="Zeng Q."/>
            <person name="Gargeya S."/>
            <person name="Fitzgerald M."/>
            <person name="Abouelleil A."/>
            <person name="Alvarado L."/>
            <person name="Berlin A.M."/>
            <person name="Chapman S.B."/>
            <person name="Dewar J."/>
            <person name="Goldberg J."/>
            <person name="Griggs A."/>
            <person name="Gujja S."/>
            <person name="Hansen M."/>
            <person name="Howarth C."/>
            <person name="Imamovic A."/>
            <person name="Larimer J."/>
            <person name="McCowan C."/>
            <person name="Murphy C."/>
            <person name="Pearson M."/>
            <person name="Priest M."/>
            <person name="Roberts A."/>
            <person name="Saif S."/>
            <person name="Shea T."/>
            <person name="Sykes S."/>
            <person name="Wortman J."/>
            <person name="Nusbaum C."/>
            <person name="Birren B."/>
        </authorList>
    </citation>
    <scope>NUCLEOTIDE SEQUENCE [LARGE SCALE GENOMIC DNA]</scope>
    <source>
        <strain evidence="3 4">BCC8398</strain>
    </source>
</reference>
<keyword evidence="4" id="KW-1185">Reference proteome</keyword>
<dbReference type="STRING" id="1296120.A0A1B9H4A6"/>
<evidence type="ECO:0000313" key="3">
    <source>
        <dbReference type="EMBL" id="OCF38104.1"/>
    </source>
</evidence>
<protein>
    <recommendedName>
        <fullName evidence="2">CFA20 domain-containing protein</fullName>
    </recommendedName>
</protein>
<proteinExistence type="predicted"/>
<organism evidence="3 4">
    <name type="scientific">Kwoniella heveanensis BCC8398</name>
    <dbReference type="NCBI Taxonomy" id="1296120"/>
    <lineage>
        <taxon>Eukaryota</taxon>
        <taxon>Fungi</taxon>
        <taxon>Dikarya</taxon>
        <taxon>Basidiomycota</taxon>
        <taxon>Agaricomycotina</taxon>
        <taxon>Tremellomycetes</taxon>
        <taxon>Tremellales</taxon>
        <taxon>Cryptococcaceae</taxon>
        <taxon>Kwoniella</taxon>
    </lineage>
</organism>
<dbReference type="InterPro" id="IPR040441">
    <property type="entry name" value="CFA20/CFAP20DC"/>
</dbReference>
<feature type="compositionally biased region" description="Basic and acidic residues" evidence="1">
    <location>
        <begin position="229"/>
        <end position="239"/>
    </location>
</feature>
<dbReference type="InterPro" id="IPR007714">
    <property type="entry name" value="CFA20_dom"/>
</dbReference>
<dbReference type="Proteomes" id="UP000092666">
    <property type="component" value="Unassembled WGS sequence"/>
</dbReference>
<feature type="compositionally biased region" description="Low complexity" evidence="1">
    <location>
        <begin position="47"/>
        <end position="59"/>
    </location>
</feature>
<dbReference type="Pfam" id="PF05018">
    <property type="entry name" value="CFA20_dom"/>
    <property type="match status" value="1"/>
</dbReference>
<dbReference type="EMBL" id="KI669492">
    <property type="protein sequence ID" value="OCF38104.1"/>
    <property type="molecule type" value="Genomic_DNA"/>
</dbReference>
<feature type="region of interest" description="Disordered" evidence="1">
    <location>
        <begin position="39"/>
        <end position="70"/>
    </location>
</feature>
<dbReference type="AlphaFoldDB" id="A0A1B9H4A6"/>
<accession>A0A1B9H4A6</accession>
<dbReference type="PANTHER" id="PTHR12458">
    <property type="entry name" value="ORF PROTEIN"/>
    <property type="match status" value="1"/>
</dbReference>
<name>A0A1B9H4A6_9TREE</name>
<feature type="domain" description="CFA20" evidence="2">
    <location>
        <begin position="72"/>
        <end position="197"/>
    </location>
</feature>
<reference evidence="4" key="2">
    <citation type="submission" date="2013-12" db="EMBL/GenBank/DDBJ databases">
        <title>Evolution of pathogenesis and genome organization in the Tremellales.</title>
        <authorList>
            <person name="Cuomo C."/>
            <person name="Litvintseva A."/>
            <person name="Heitman J."/>
            <person name="Chen Y."/>
            <person name="Sun S."/>
            <person name="Springer D."/>
            <person name="Dromer F."/>
            <person name="Young S."/>
            <person name="Zeng Q."/>
            <person name="Chapman S."/>
            <person name="Gujja S."/>
            <person name="Saif S."/>
            <person name="Birren B."/>
        </authorList>
    </citation>
    <scope>NUCLEOTIDE SEQUENCE [LARGE SCALE GENOMIC DNA]</scope>
    <source>
        <strain evidence="4">BCC8398</strain>
    </source>
</reference>